<dbReference type="PANTHER" id="PTHR33937">
    <property type="entry name" value="IRON-MOLYBDENUM PROTEIN-RELATED-RELATED"/>
    <property type="match status" value="1"/>
</dbReference>
<dbReference type="Pfam" id="PF02579">
    <property type="entry name" value="Nitro_FeMo-Co"/>
    <property type="match status" value="1"/>
</dbReference>
<dbReference type="InterPro" id="IPR051840">
    <property type="entry name" value="NifX/NifY_domain"/>
</dbReference>
<evidence type="ECO:0000256" key="1">
    <source>
        <dbReference type="ARBA" id="ARBA00010285"/>
    </source>
</evidence>
<comment type="similarity">
    <text evidence="1">Belongs to the NifX/NifY family.</text>
</comment>
<evidence type="ECO:0000313" key="4">
    <source>
        <dbReference type="EMBL" id="KAB2934897.1"/>
    </source>
</evidence>
<dbReference type="EMBL" id="WBUI01000002">
    <property type="protein sequence ID" value="KAB2934897.1"/>
    <property type="molecule type" value="Genomic_DNA"/>
</dbReference>
<organism evidence="4 5">
    <name type="scientific">Leptonema illini</name>
    <dbReference type="NCBI Taxonomy" id="183"/>
    <lineage>
        <taxon>Bacteria</taxon>
        <taxon>Pseudomonadati</taxon>
        <taxon>Spirochaetota</taxon>
        <taxon>Spirochaetia</taxon>
        <taxon>Leptospirales</taxon>
        <taxon>Leptospiraceae</taxon>
        <taxon>Leptonema</taxon>
    </lineage>
</organism>
<dbReference type="InterPro" id="IPR036105">
    <property type="entry name" value="DiNase_FeMo-co_biosyn_sf"/>
</dbReference>
<reference evidence="4 5" key="1">
    <citation type="submission" date="2019-10" db="EMBL/GenBank/DDBJ databases">
        <title>Extracellular Electron Transfer in a Candidatus Methanoperedens spp. Enrichment Culture.</title>
        <authorList>
            <person name="Berger S."/>
            <person name="Rangel Shaw D."/>
            <person name="Berben T."/>
            <person name="In 'T Zandt M."/>
            <person name="Frank J."/>
            <person name="Reimann J."/>
            <person name="Jetten M.S.M."/>
            <person name="Welte C.U."/>
        </authorList>
    </citation>
    <scope>NUCLEOTIDE SEQUENCE [LARGE SCALE GENOMIC DNA]</scope>
    <source>
        <strain evidence="4">SB12</strain>
    </source>
</reference>
<comment type="caution">
    <text evidence="4">The sequence shown here is derived from an EMBL/GenBank/DDBJ whole genome shotgun (WGS) entry which is preliminary data.</text>
</comment>
<accession>A0A833H4B5</accession>
<dbReference type="Gene3D" id="3.30.420.130">
    <property type="entry name" value="Dinitrogenase iron-molybdenum cofactor biosynthesis domain"/>
    <property type="match status" value="1"/>
</dbReference>
<dbReference type="PANTHER" id="PTHR33937:SF1">
    <property type="entry name" value="IRON-MOLIBDENUM COFACTOR PROCESSING PROTEIN"/>
    <property type="match status" value="1"/>
</dbReference>
<evidence type="ECO:0000259" key="3">
    <source>
        <dbReference type="Pfam" id="PF02579"/>
    </source>
</evidence>
<dbReference type="SUPFAM" id="SSF53146">
    <property type="entry name" value="Nitrogenase accessory factor-like"/>
    <property type="match status" value="1"/>
</dbReference>
<dbReference type="InterPro" id="IPR034169">
    <property type="entry name" value="NifX-like"/>
</dbReference>
<sequence>MKVAFSTTDGAHVDEHFGRAGRFVVYEMNRDGFRRLDDLFFDETMRMPEGHSDGSGPGSGPTHDDVVSRRIERLADCNVVYVTMIGAPSAARLVQRGIMPVKVKEPVAIESAVGELMEKIKTSPPPWMRRLINPT</sequence>
<dbReference type="Proteomes" id="UP000460298">
    <property type="component" value="Unassembled WGS sequence"/>
</dbReference>
<dbReference type="AlphaFoldDB" id="A0A833H4B5"/>
<dbReference type="CDD" id="cd00853">
    <property type="entry name" value="NifX"/>
    <property type="match status" value="1"/>
</dbReference>
<name>A0A833H4B5_9LEPT</name>
<gene>
    <name evidence="4" type="ORF">F9K24_03715</name>
</gene>
<feature type="domain" description="Dinitrogenase iron-molybdenum cofactor biosynthesis" evidence="3">
    <location>
        <begin position="9"/>
        <end position="116"/>
    </location>
</feature>
<evidence type="ECO:0000313" key="5">
    <source>
        <dbReference type="Proteomes" id="UP000460298"/>
    </source>
</evidence>
<dbReference type="InterPro" id="IPR003731">
    <property type="entry name" value="Di-Nase_FeMo-co_biosynth"/>
</dbReference>
<keyword evidence="2" id="KW-0535">Nitrogen fixation</keyword>
<proteinExistence type="inferred from homology"/>
<evidence type="ECO:0000256" key="2">
    <source>
        <dbReference type="ARBA" id="ARBA00023231"/>
    </source>
</evidence>
<protein>
    <recommendedName>
        <fullName evidence="3">Dinitrogenase iron-molybdenum cofactor biosynthesis domain-containing protein</fullName>
    </recommendedName>
</protein>